<dbReference type="GO" id="GO:0003677">
    <property type="term" value="F:DNA binding"/>
    <property type="evidence" value="ECO:0007669"/>
    <property type="project" value="UniProtKB-UniRule"/>
</dbReference>
<name>A0A9D2M5U6_9FIRM</name>
<dbReference type="EMBL" id="DWYG01000017">
    <property type="protein sequence ID" value="HJB41191.1"/>
    <property type="molecule type" value="Genomic_DNA"/>
</dbReference>
<feature type="DNA-binding region" description="H-T-H motif" evidence="2">
    <location>
        <begin position="29"/>
        <end position="48"/>
    </location>
</feature>
<evidence type="ECO:0000313" key="5">
    <source>
        <dbReference type="Proteomes" id="UP000886803"/>
    </source>
</evidence>
<gene>
    <name evidence="4" type="ORF">H9945_01680</name>
</gene>
<dbReference type="PROSITE" id="PS50977">
    <property type="entry name" value="HTH_TETR_2"/>
    <property type="match status" value="1"/>
</dbReference>
<organism evidence="4 5">
    <name type="scientific">Candidatus Gemmiger avicola</name>
    <dbReference type="NCBI Taxonomy" id="2838605"/>
    <lineage>
        <taxon>Bacteria</taxon>
        <taxon>Bacillati</taxon>
        <taxon>Bacillota</taxon>
        <taxon>Clostridia</taxon>
        <taxon>Eubacteriales</taxon>
        <taxon>Gemmiger</taxon>
    </lineage>
</organism>
<evidence type="ECO:0000256" key="2">
    <source>
        <dbReference type="PROSITE-ProRule" id="PRU00335"/>
    </source>
</evidence>
<evidence type="ECO:0000259" key="3">
    <source>
        <dbReference type="PROSITE" id="PS50977"/>
    </source>
</evidence>
<dbReference type="InterPro" id="IPR001647">
    <property type="entry name" value="HTH_TetR"/>
</dbReference>
<dbReference type="SUPFAM" id="SSF46689">
    <property type="entry name" value="Homeodomain-like"/>
    <property type="match status" value="1"/>
</dbReference>
<dbReference type="InterPro" id="IPR009057">
    <property type="entry name" value="Homeodomain-like_sf"/>
</dbReference>
<keyword evidence="1 2" id="KW-0238">DNA-binding</keyword>
<dbReference type="Gene3D" id="1.10.357.10">
    <property type="entry name" value="Tetracycline Repressor, domain 2"/>
    <property type="match status" value="1"/>
</dbReference>
<dbReference type="AlphaFoldDB" id="A0A9D2M5U6"/>
<reference evidence="4" key="1">
    <citation type="journal article" date="2021" name="PeerJ">
        <title>Extensive microbial diversity within the chicken gut microbiome revealed by metagenomics and culture.</title>
        <authorList>
            <person name="Gilroy R."/>
            <person name="Ravi A."/>
            <person name="Getino M."/>
            <person name="Pursley I."/>
            <person name="Horton D.L."/>
            <person name="Alikhan N.F."/>
            <person name="Baker D."/>
            <person name="Gharbi K."/>
            <person name="Hall N."/>
            <person name="Watson M."/>
            <person name="Adriaenssens E.M."/>
            <person name="Foster-Nyarko E."/>
            <person name="Jarju S."/>
            <person name="Secka A."/>
            <person name="Antonio M."/>
            <person name="Oren A."/>
            <person name="Chaudhuri R.R."/>
            <person name="La Ragione R."/>
            <person name="Hildebrand F."/>
            <person name="Pallen M.J."/>
        </authorList>
    </citation>
    <scope>NUCLEOTIDE SEQUENCE</scope>
    <source>
        <strain evidence="4">ChiBcec8-13705</strain>
    </source>
</reference>
<protein>
    <submittedName>
        <fullName evidence="4">TetR/AcrR family transcriptional regulator</fullName>
    </submittedName>
</protein>
<dbReference type="PANTHER" id="PTHR43479:SF7">
    <property type="entry name" value="TETR-FAMILY TRANSCRIPTIONAL REGULATOR"/>
    <property type="match status" value="1"/>
</dbReference>
<proteinExistence type="predicted"/>
<sequence>MDRREIKTRQAIRNAFLALRAHKPLERITVRELADRAEISKATFYLHYHDIYDLSESLQEDVIQRILSSVSRPDLFLTEPARFTQELFAAFFAQQSLIDILFSGAQASVLPIRIEQAVKAHIFSILPAYREDAAFNIRLTYQVQGAYYAYSENVRRFGAEAVMATLHELTDAIFSKQPASQDSPK</sequence>
<evidence type="ECO:0000256" key="1">
    <source>
        <dbReference type="ARBA" id="ARBA00023125"/>
    </source>
</evidence>
<evidence type="ECO:0000313" key="4">
    <source>
        <dbReference type="EMBL" id="HJB41191.1"/>
    </source>
</evidence>
<dbReference type="PANTHER" id="PTHR43479">
    <property type="entry name" value="ACREF/ENVCD OPERON REPRESSOR-RELATED"/>
    <property type="match status" value="1"/>
</dbReference>
<dbReference type="Pfam" id="PF00440">
    <property type="entry name" value="TetR_N"/>
    <property type="match status" value="1"/>
</dbReference>
<reference evidence="4" key="2">
    <citation type="submission" date="2021-04" db="EMBL/GenBank/DDBJ databases">
        <authorList>
            <person name="Gilroy R."/>
        </authorList>
    </citation>
    <scope>NUCLEOTIDE SEQUENCE</scope>
    <source>
        <strain evidence="4">ChiBcec8-13705</strain>
    </source>
</reference>
<dbReference type="InterPro" id="IPR050624">
    <property type="entry name" value="HTH-type_Tx_Regulator"/>
</dbReference>
<feature type="domain" description="HTH tetR-type" evidence="3">
    <location>
        <begin position="6"/>
        <end position="66"/>
    </location>
</feature>
<comment type="caution">
    <text evidence="4">The sequence shown here is derived from an EMBL/GenBank/DDBJ whole genome shotgun (WGS) entry which is preliminary data.</text>
</comment>
<dbReference type="Proteomes" id="UP000886803">
    <property type="component" value="Unassembled WGS sequence"/>
</dbReference>
<accession>A0A9D2M5U6</accession>